<name>A0A426ZDB1_ENSVE</name>
<reference evidence="1 2" key="1">
    <citation type="journal article" date="2014" name="Agronomy (Basel)">
        <title>A Draft Genome Sequence for Ensete ventricosum, the Drought-Tolerant Tree Against Hunger.</title>
        <authorList>
            <person name="Harrison J."/>
            <person name="Moore K.A."/>
            <person name="Paszkiewicz K."/>
            <person name="Jones T."/>
            <person name="Grant M."/>
            <person name="Ambacheew D."/>
            <person name="Muzemil S."/>
            <person name="Studholme D.J."/>
        </authorList>
    </citation>
    <scope>NUCLEOTIDE SEQUENCE [LARGE SCALE GENOMIC DNA]</scope>
</reference>
<sequence length="102" mass="10860">SSPTGCGPRPVSFVIPLWHDSKLTSWLGWFGKASCVVVSIEGEREEGDGGAELERDGDACHRYAGRGTGNPFFPGDYHHVTVIEDATAAATPQIHHVGEGTL</sequence>
<organism evidence="1 2">
    <name type="scientific">Ensete ventricosum</name>
    <name type="common">Abyssinian banana</name>
    <name type="synonym">Musa ensete</name>
    <dbReference type="NCBI Taxonomy" id="4639"/>
    <lineage>
        <taxon>Eukaryota</taxon>
        <taxon>Viridiplantae</taxon>
        <taxon>Streptophyta</taxon>
        <taxon>Embryophyta</taxon>
        <taxon>Tracheophyta</taxon>
        <taxon>Spermatophyta</taxon>
        <taxon>Magnoliopsida</taxon>
        <taxon>Liliopsida</taxon>
        <taxon>Zingiberales</taxon>
        <taxon>Musaceae</taxon>
        <taxon>Ensete</taxon>
    </lineage>
</organism>
<accession>A0A426ZDB1</accession>
<gene>
    <name evidence="1" type="ORF">B296_00019250</name>
</gene>
<evidence type="ECO:0000313" key="1">
    <source>
        <dbReference type="EMBL" id="RRT61971.1"/>
    </source>
</evidence>
<proteinExistence type="predicted"/>
<feature type="non-terminal residue" evidence="1">
    <location>
        <position position="1"/>
    </location>
</feature>
<dbReference type="EMBL" id="AMZH03007174">
    <property type="protein sequence ID" value="RRT61971.1"/>
    <property type="molecule type" value="Genomic_DNA"/>
</dbReference>
<protein>
    <submittedName>
        <fullName evidence="1">Uncharacterized protein</fullName>
    </submittedName>
</protein>
<comment type="caution">
    <text evidence="1">The sequence shown here is derived from an EMBL/GenBank/DDBJ whole genome shotgun (WGS) entry which is preliminary data.</text>
</comment>
<dbReference type="AlphaFoldDB" id="A0A426ZDB1"/>
<dbReference type="Proteomes" id="UP000287651">
    <property type="component" value="Unassembled WGS sequence"/>
</dbReference>
<evidence type="ECO:0000313" key="2">
    <source>
        <dbReference type="Proteomes" id="UP000287651"/>
    </source>
</evidence>